<name>A0A941DAT5_9MICO</name>
<dbReference type="InterPro" id="IPR000073">
    <property type="entry name" value="AB_hydrolase_1"/>
</dbReference>
<keyword evidence="2" id="KW-0378">Hydrolase</keyword>
<evidence type="ECO:0000259" key="1">
    <source>
        <dbReference type="Pfam" id="PF12697"/>
    </source>
</evidence>
<comment type="caution">
    <text evidence="2">The sequence shown here is derived from an EMBL/GenBank/DDBJ whole genome shotgun (WGS) entry which is preliminary data.</text>
</comment>
<dbReference type="PANTHER" id="PTHR37017:SF11">
    <property type="entry name" value="ESTERASE_LIPASE_THIOESTERASE DOMAIN-CONTAINING PROTEIN"/>
    <property type="match status" value="1"/>
</dbReference>
<dbReference type="Proteomes" id="UP000677016">
    <property type="component" value="Unassembled WGS sequence"/>
</dbReference>
<dbReference type="InterPro" id="IPR029058">
    <property type="entry name" value="AB_hydrolase_fold"/>
</dbReference>
<sequence>MTPTDHRPVVVLVPGAWMGAWIWEDTVERLHADGHAAETLTLRGLGRSDDDDTRASTTLEDHVLDVVAVVERLRPASVVLVGHSYSGAVVGQVADRMPDAVAHTVHVGSFLPRAGRSLLDDWGDDEEARGQEKRQVRDDGDLWAAPPAEALEMETDLDPSQRQWLLDGFVPHPGRTVLDPAVMVRPVTSRPATFVADAADDLPPELAAGPPEGWTLEVVGGGHWPMLTRPEALDRVLREAVGRAGASG</sequence>
<dbReference type="PANTHER" id="PTHR37017">
    <property type="entry name" value="AB HYDROLASE-1 DOMAIN-CONTAINING PROTEIN-RELATED"/>
    <property type="match status" value="1"/>
</dbReference>
<evidence type="ECO:0000313" key="2">
    <source>
        <dbReference type="EMBL" id="MBR7744000.1"/>
    </source>
</evidence>
<feature type="domain" description="AB hydrolase-1" evidence="1">
    <location>
        <begin position="10"/>
        <end position="233"/>
    </location>
</feature>
<dbReference type="InterPro" id="IPR052897">
    <property type="entry name" value="Sec-Metab_Biosynth_Hydrolase"/>
</dbReference>
<dbReference type="Gene3D" id="3.40.50.1820">
    <property type="entry name" value="alpha/beta hydrolase"/>
    <property type="match status" value="1"/>
</dbReference>
<evidence type="ECO:0000313" key="3">
    <source>
        <dbReference type="Proteomes" id="UP000677016"/>
    </source>
</evidence>
<dbReference type="Pfam" id="PF12697">
    <property type="entry name" value="Abhydrolase_6"/>
    <property type="match status" value="1"/>
</dbReference>
<dbReference type="AlphaFoldDB" id="A0A941DAT5"/>
<dbReference type="GO" id="GO:0016787">
    <property type="term" value="F:hydrolase activity"/>
    <property type="evidence" value="ECO:0007669"/>
    <property type="project" value="UniProtKB-KW"/>
</dbReference>
<dbReference type="RefSeq" id="WP_211603320.1">
    <property type="nucleotide sequence ID" value="NZ_JAGSNF010000017.1"/>
</dbReference>
<gene>
    <name evidence="2" type="ORF">KC207_11935</name>
</gene>
<reference evidence="2" key="1">
    <citation type="submission" date="2021-04" db="EMBL/GenBank/DDBJ databases">
        <title>Phycicoccus avicenniae sp. nov., a novel endophytic actinomycetes isolated from branch of Avicennia mariana.</title>
        <authorList>
            <person name="Tuo L."/>
        </authorList>
    </citation>
    <scope>NUCLEOTIDE SEQUENCE</scope>
    <source>
        <strain evidence="2">BSK3Z-2</strain>
    </source>
</reference>
<protein>
    <submittedName>
        <fullName evidence="2">Alpha/beta hydrolase</fullName>
    </submittedName>
</protein>
<keyword evidence="3" id="KW-1185">Reference proteome</keyword>
<proteinExistence type="predicted"/>
<organism evidence="2 3">
    <name type="scientific">Phycicoccus avicenniae</name>
    <dbReference type="NCBI Taxonomy" id="2828860"/>
    <lineage>
        <taxon>Bacteria</taxon>
        <taxon>Bacillati</taxon>
        <taxon>Actinomycetota</taxon>
        <taxon>Actinomycetes</taxon>
        <taxon>Micrococcales</taxon>
        <taxon>Intrasporangiaceae</taxon>
        <taxon>Phycicoccus</taxon>
    </lineage>
</organism>
<dbReference type="EMBL" id="JAGSNF010000017">
    <property type="protein sequence ID" value="MBR7744000.1"/>
    <property type="molecule type" value="Genomic_DNA"/>
</dbReference>
<dbReference type="SUPFAM" id="SSF53474">
    <property type="entry name" value="alpha/beta-Hydrolases"/>
    <property type="match status" value="1"/>
</dbReference>
<accession>A0A941DAT5</accession>